<dbReference type="RefSeq" id="WP_052542385.1">
    <property type="nucleotide sequence ID" value="NZ_JACHBQ010000001.1"/>
</dbReference>
<sequence>MPPGALFDEQEHTPVLDIDRVLYFERLICFAQAGRADAIDDAYTRALAVAETGKASKDGWDGEYAAERGFVLELACALRIPQGTAQGLIRDSQCLAQALPLTRTALLNGEISQRHAQRMIDHVASIPVLSQPDFEAALLPFAKTLTVAQFDIMARKVRERLHPESIAIRRTKCLTDRRVQLFPGIDGMSTLWISAASDDLQAVFNRVSDAATNLQDIDETRTLAQLRTDVATDLLLTGVTETGLGAGLRATVNITVPVLTLMGKSEEPGELEGYGPIDPETARRLAGTATSFTRILVHPIPESRCPSAPSSSRFHER</sequence>
<accession>A0A7W8ZVZ1</accession>
<gene>
    <name evidence="2" type="ORF">BJ997_001784</name>
</gene>
<dbReference type="AlphaFoldDB" id="A0A7W8ZVZ1"/>
<evidence type="ECO:0000259" key="1">
    <source>
        <dbReference type="Pfam" id="PF02720"/>
    </source>
</evidence>
<name>A0A7W8ZVZ1_9MICO</name>
<feature type="domain" description="DUF222" evidence="1">
    <location>
        <begin position="30"/>
        <end position="299"/>
    </location>
</feature>
<evidence type="ECO:0000313" key="2">
    <source>
        <dbReference type="EMBL" id="MBB5641236.1"/>
    </source>
</evidence>
<proteinExistence type="predicted"/>
<dbReference type="InterPro" id="IPR003870">
    <property type="entry name" value="DUF222"/>
</dbReference>
<dbReference type="Pfam" id="PF02720">
    <property type="entry name" value="DUF222"/>
    <property type="match status" value="1"/>
</dbReference>
<comment type="caution">
    <text evidence="2">The sequence shown here is derived from an EMBL/GenBank/DDBJ whole genome shotgun (WGS) entry which is preliminary data.</text>
</comment>
<dbReference type="EMBL" id="JACHBQ010000001">
    <property type="protein sequence ID" value="MBB5641236.1"/>
    <property type="molecule type" value="Genomic_DNA"/>
</dbReference>
<protein>
    <recommendedName>
        <fullName evidence="1">DUF222 domain-containing protein</fullName>
    </recommendedName>
</protein>
<reference evidence="2 3" key="1">
    <citation type="submission" date="2020-08" db="EMBL/GenBank/DDBJ databases">
        <title>Sequencing the genomes of 1000 actinobacteria strains.</title>
        <authorList>
            <person name="Klenk H.-P."/>
        </authorList>
    </citation>
    <scope>NUCLEOTIDE SEQUENCE [LARGE SCALE GENOMIC DNA]</scope>
    <source>
        <strain evidence="2 3">DSM 21065</strain>
    </source>
</reference>
<organism evidence="2 3">
    <name type="scientific">Cryobacterium roopkundense</name>
    <dbReference type="NCBI Taxonomy" id="1001240"/>
    <lineage>
        <taxon>Bacteria</taxon>
        <taxon>Bacillati</taxon>
        <taxon>Actinomycetota</taxon>
        <taxon>Actinomycetes</taxon>
        <taxon>Micrococcales</taxon>
        <taxon>Microbacteriaceae</taxon>
        <taxon>Cryobacterium</taxon>
    </lineage>
</organism>
<evidence type="ECO:0000313" key="3">
    <source>
        <dbReference type="Proteomes" id="UP000561726"/>
    </source>
</evidence>
<dbReference type="Proteomes" id="UP000561726">
    <property type="component" value="Unassembled WGS sequence"/>
</dbReference>
<dbReference type="OrthoDB" id="5106027at2"/>